<feature type="region of interest" description="Disordered" evidence="1">
    <location>
        <begin position="275"/>
        <end position="322"/>
    </location>
</feature>
<evidence type="ECO:0000313" key="4">
    <source>
        <dbReference type="Proteomes" id="UP000234881"/>
    </source>
</evidence>
<evidence type="ECO:0000256" key="2">
    <source>
        <dbReference type="SAM" id="SignalP"/>
    </source>
</evidence>
<name>A0A2N5XQ38_9HYPH</name>
<proteinExistence type="predicted"/>
<evidence type="ECO:0000256" key="1">
    <source>
        <dbReference type="SAM" id="MobiDB-lite"/>
    </source>
</evidence>
<feature type="region of interest" description="Disordered" evidence="1">
    <location>
        <begin position="664"/>
        <end position="698"/>
    </location>
</feature>
<accession>A0A2N5XQ38</accession>
<organism evidence="3 4">
    <name type="scientific">Cohaesibacter celericrescens</name>
    <dbReference type="NCBI Taxonomy" id="2067669"/>
    <lineage>
        <taxon>Bacteria</taxon>
        <taxon>Pseudomonadati</taxon>
        <taxon>Pseudomonadota</taxon>
        <taxon>Alphaproteobacteria</taxon>
        <taxon>Hyphomicrobiales</taxon>
        <taxon>Cohaesibacteraceae</taxon>
    </lineage>
</organism>
<evidence type="ECO:0000313" key="3">
    <source>
        <dbReference type="EMBL" id="PLW76641.1"/>
    </source>
</evidence>
<feature type="signal peptide" evidence="2">
    <location>
        <begin position="1"/>
        <end position="28"/>
    </location>
</feature>
<dbReference type="OrthoDB" id="9944301at2"/>
<feature type="chain" id="PRO_5014891824" evidence="2">
    <location>
        <begin position="29"/>
        <end position="889"/>
    </location>
</feature>
<feature type="compositionally biased region" description="Acidic residues" evidence="1">
    <location>
        <begin position="311"/>
        <end position="322"/>
    </location>
</feature>
<dbReference type="RefSeq" id="WP_101534408.1">
    <property type="nucleotide sequence ID" value="NZ_PKUQ01000023.1"/>
</dbReference>
<reference evidence="3 4" key="1">
    <citation type="submission" date="2018-01" db="EMBL/GenBank/DDBJ databases">
        <title>The draft genome sequence of Cohaesibacter sp. H1304.</title>
        <authorList>
            <person name="Wang N.-N."/>
            <person name="Du Z.-J."/>
        </authorList>
    </citation>
    <scope>NUCLEOTIDE SEQUENCE [LARGE SCALE GENOMIC DNA]</scope>
    <source>
        <strain evidence="3 4">H1304</strain>
    </source>
</reference>
<dbReference type="AlphaFoldDB" id="A0A2N5XQ38"/>
<comment type="caution">
    <text evidence="3">The sequence shown here is derived from an EMBL/GenBank/DDBJ whole genome shotgun (WGS) entry which is preliminary data.</text>
</comment>
<feature type="region of interest" description="Disordered" evidence="1">
    <location>
        <begin position="206"/>
        <end position="230"/>
    </location>
</feature>
<dbReference type="Proteomes" id="UP000234881">
    <property type="component" value="Unassembled WGS sequence"/>
</dbReference>
<protein>
    <submittedName>
        <fullName evidence="3">Uncharacterized protein</fullName>
    </submittedName>
</protein>
<feature type="compositionally biased region" description="Polar residues" evidence="1">
    <location>
        <begin position="285"/>
        <end position="299"/>
    </location>
</feature>
<keyword evidence="4" id="KW-1185">Reference proteome</keyword>
<keyword evidence="2" id="KW-0732">Signal</keyword>
<dbReference type="EMBL" id="PKUQ01000023">
    <property type="protein sequence ID" value="PLW76641.1"/>
    <property type="molecule type" value="Genomic_DNA"/>
</dbReference>
<sequence length="889" mass="100066">MLHISKFLTRIALMAAPFLGILLSNAYADDFLLPAQYWPNGFAWHDHHFTGWNGVSVFRQGRTNPKEYPVIVFSNSGQGSVRGDVIPQNALDYAIKDIKQQAREVLPTSIPGAHCWKHYSSEKHEYGGVYNSILQFTCYVGRVNFYIDLRSIANTEYVSRKTRVLNYAISLAELHKVAYSIIAGYRRYAIDNGYLDARFAKADAPYQPPKPVAIPQTDKAPTQDGVSIDQPLDGFDAWKRDFEVRGWRYKEKDGYGEFEPQEGAQDKRGWIYSEATGQFAPPPSSNRDGTSDDLASNGQDGHVPPQPKDGDENEYGEVWSDEDGGWIGRNLYEQEKKRRADIKRRNEQPSQQDQDVKKLHDAWLRSRLERKIQPIIMSYVAEEKKKLDGRMENLIRGETDLDRIRFLRDLQDQLNDIDDTDKNGVLGDWDRIVKGQEKEGKFKVDYTMKQFIAETGAMTLDTFLTRGAAMATVHTYNAAVREANKKGSSKLSVVWEGTKEGVYQGTLGFVLNRLTVGAFSKAKTMREASQAAKAAKAAKEKAKAASKVKGNWNSSSTAIRDETQKKLLAKLPSNHPARQIGKLNETLGKAGKQFDARKINPHMRLDPTSETYKAGIQALKKNPRYLSEKAKKVTDAVRHDLDLAAREKAVRQLYKERPDLKGHLTHFENTGSHARKGHSYRGGSSDIDFTPKGTATPQGRDAEKLFSKFYDKAVKQVSGGKLTTQDIKAHAYGGDQGTGAFRSETGLKLKNIMNQTSGRIDKLDPSGKITHSLRGDDVIEVGTPTRMFNKGTTERIAKREVENFRKDLANKFREELPEMATQQEKLIQAAKGYKLSRVIEAKAVGGRALYANRALYQWSKQIKNRIPNMSDSQMKAMTEKFLNGIEEGR</sequence>
<gene>
    <name evidence="3" type="ORF">C0081_13695</name>
</gene>